<organism evidence="1 2">
    <name type="scientific">Phormidesmis priestleyi ULC007</name>
    <dbReference type="NCBI Taxonomy" id="1920490"/>
    <lineage>
        <taxon>Bacteria</taxon>
        <taxon>Bacillati</taxon>
        <taxon>Cyanobacteriota</taxon>
        <taxon>Cyanophyceae</taxon>
        <taxon>Leptolyngbyales</taxon>
        <taxon>Leptolyngbyaceae</taxon>
        <taxon>Phormidesmis</taxon>
    </lineage>
</organism>
<dbReference type="AlphaFoldDB" id="A0A2T1DE99"/>
<protein>
    <submittedName>
        <fullName evidence="1">Uncharacterized protein</fullName>
    </submittedName>
</protein>
<keyword evidence="2" id="KW-1185">Reference proteome</keyword>
<proteinExistence type="predicted"/>
<dbReference type="RefSeq" id="WP_073073715.1">
    <property type="nucleotide sequence ID" value="NZ_MPPI01000024.1"/>
</dbReference>
<evidence type="ECO:0000313" key="1">
    <source>
        <dbReference type="EMBL" id="PSB18809.1"/>
    </source>
</evidence>
<dbReference type="OrthoDB" id="516169at2"/>
<dbReference type="EMBL" id="PVWG01000014">
    <property type="protein sequence ID" value="PSB18809.1"/>
    <property type="molecule type" value="Genomic_DNA"/>
</dbReference>
<sequence length="84" mass="9408">MQLQIECNNLLHSQELCCLCEQSFECKEARVIVCNDQGSGCGNACPECISQGFSWIKTQFEQSNRSQRTGRDYQRKTQGVAIGA</sequence>
<dbReference type="Proteomes" id="UP000238634">
    <property type="component" value="Unassembled WGS sequence"/>
</dbReference>
<reference evidence="1 2" key="1">
    <citation type="submission" date="2018-02" db="EMBL/GenBank/DDBJ databases">
        <authorList>
            <person name="Cohen D.B."/>
            <person name="Kent A.D."/>
        </authorList>
    </citation>
    <scope>NUCLEOTIDE SEQUENCE [LARGE SCALE GENOMIC DNA]</scope>
    <source>
        <strain evidence="1 2">ULC007</strain>
    </source>
</reference>
<comment type="caution">
    <text evidence="1">The sequence shown here is derived from an EMBL/GenBank/DDBJ whole genome shotgun (WGS) entry which is preliminary data.</text>
</comment>
<accession>A0A2T1DE99</accession>
<gene>
    <name evidence="1" type="ORF">C7B65_13610</name>
</gene>
<evidence type="ECO:0000313" key="2">
    <source>
        <dbReference type="Proteomes" id="UP000238634"/>
    </source>
</evidence>
<reference evidence="1 2" key="2">
    <citation type="submission" date="2018-03" db="EMBL/GenBank/DDBJ databases">
        <title>The ancient ancestry and fast evolution of plastids.</title>
        <authorList>
            <person name="Moore K.R."/>
            <person name="Magnabosco C."/>
            <person name="Momper L."/>
            <person name="Gold D.A."/>
            <person name="Bosak T."/>
            <person name="Fournier G.P."/>
        </authorList>
    </citation>
    <scope>NUCLEOTIDE SEQUENCE [LARGE SCALE GENOMIC DNA]</scope>
    <source>
        <strain evidence="1 2">ULC007</strain>
    </source>
</reference>
<name>A0A2T1DE99_9CYAN</name>